<sequence length="93" mass="10201">MRLATLHLETARYGDVYRAARLGRLRQQMIRHIKRTDASAQKVEQALASLAEATSTHGPARAASVGPRLCALTPDDVRNEAAAKEEGLLRYST</sequence>
<name>A0A2P9ATM4_9HYPH</name>
<organism evidence="1 2">
    <name type="scientific">Mesorhizobium delmotii</name>
    <dbReference type="NCBI Taxonomy" id="1631247"/>
    <lineage>
        <taxon>Bacteria</taxon>
        <taxon>Pseudomonadati</taxon>
        <taxon>Pseudomonadota</taxon>
        <taxon>Alphaproteobacteria</taxon>
        <taxon>Hyphomicrobiales</taxon>
        <taxon>Phyllobacteriaceae</taxon>
        <taxon>Mesorhizobium</taxon>
    </lineage>
</organism>
<proteinExistence type="predicted"/>
<accession>A0A2P9ATM4</accession>
<gene>
    <name evidence="1" type="ORF">BQ8482_470009</name>
</gene>
<dbReference type="AlphaFoldDB" id="A0A2P9ATM4"/>
<reference evidence="2" key="1">
    <citation type="submission" date="2016-12" db="EMBL/GenBank/DDBJ databases">
        <authorList>
            <person name="Brunel B."/>
        </authorList>
    </citation>
    <scope>NUCLEOTIDE SEQUENCE [LARGE SCALE GENOMIC DNA]</scope>
</reference>
<evidence type="ECO:0000313" key="2">
    <source>
        <dbReference type="Proteomes" id="UP000245698"/>
    </source>
</evidence>
<evidence type="ECO:0000313" key="1">
    <source>
        <dbReference type="EMBL" id="SJM34516.1"/>
    </source>
</evidence>
<dbReference type="EMBL" id="FUIG01000056">
    <property type="protein sequence ID" value="SJM34516.1"/>
    <property type="molecule type" value="Genomic_DNA"/>
</dbReference>
<dbReference type="Proteomes" id="UP000245698">
    <property type="component" value="Unassembled WGS sequence"/>
</dbReference>
<protein>
    <submittedName>
        <fullName evidence="1">Uncharacterized protein</fullName>
    </submittedName>
</protein>
<keyword evidence="2" id="KW-1185">Reference proteome</keyword>